<dbReference type="SUPFAM" id="SSF55961">
    <property type="entry name" value="Bet v1-like"/>
    <property type="match status" value="1"/>
</dbReference>
<dbReference type="EMBL" id="JARAWC010000022">
    <property type="protein sequence ID" value="MDX2963542.1"/>
    <property type="molecule type" value="Genomic_DNA"/>
</dbReference>
<dbReference type="CDD" id="cd08893">
    <property type="entry name" value="SRPBCC_CalC_Aha1-like_GntR-HTH"/>
    <property type="match status" value="1"/>
</dbReference>
<name>A0AAP6EHU4_9ACTN</name>
<comment type="caution">
    <text evidence="3">The sequence shown here is derived from an EMBL/GenBank/DDBJ whole genome shotgun (WGS) entry which is preliminary data.</text>
</comment>
<comment type="similarity">
    <text evidence="1">Belongs to the AHA1 family.</text>
</comment>
<evidence type="ECO:0000256" key="1">
    <source>
        <dbReference type="ARBA" id="ARBA00006817"/>
    </source>
</evidence>
<evidence type="ECO:0000313" key="6">
    <source>
        <dbReference type="Proteomes" id="UP001282288"/>
    </source>
</evidence>
<organism evidence="3 6">
    <name type="scientific">Streptomyces acidiscabies</name>
    <dbReference type="NCBI Taxonomy" id="42234"/>
    <lineage>
        <taxon>Bacteria</taxon>
        <taxon>Bacillati</taxon>
        <taxon>Actinomycetota</taxon>
        <taxon>Actinomycetes</taxon>
        <taxon>Kitasatosporales</taxon>
        <taxon>Streptomycetaceae</taxon>
        <taxon>Streptomyces</taxon>
    </lineage>
</organism>
<protein>
    <submittedName>
        <fullName evidence="3">SRPBCC family protein</fullName>
    </submittedName>
</protein>
<dbReference type="Gene3D" id="3.30.530.20">
    <property type="match status" value="1"/>
</dbReference>
<dbReference type="Pfam" id="PF08327">
    <property type="entry name" value="AHSA1"/>
    <property type="match status" value="1"/>
</dbReference>
<dbReference type="AlphaFoldDB" id="A0AAP6EHU4"/>
<reference evidence="3 5" key="1">
    <citation type="journal article" date="2023" name="Microb. Genom.">
        <title>Mesoterricola silvestris gen. nov., sp. nov., Mesoterricola sediminis sp. nov., Geothrix oryzae sp. nov., Geothrix edaphica sp. nov., Geothrix rubra sp. nov., and Geothrix limicola sp. nov., six novel members of Acidobacteriota isolated from soils.</title>
        <authorList>
            <person name="Weisberg A.J."/>
            <person name="Pearce E."/>
            <person name="Kramer C.G."/>
            <person name="Chang J.H."/>
            <person name="Clarke C.R."/>
        </authorList>
    </citation>
    <scope>NUCLEOTIDE SEQUENCE</scope>
    <source>
        <strain evidence="4 5">NB05-1H</strain>
        <strain evidence="3">NRRL_B-16521</strain>
    </source>
</reference>
<sequence>MAHRGAGDAASAGPWERGVMEYSYVLYLGASAEQVWDALTDAEQTAAYWGHRNVSDWAEGSRWEHVRVDGSGVVDVAGEVVESRRPEKLVTTWADPAEPATASRVAFGITEYQGIVRLTLTHTDLRDARELDDVSRGWPAVLSNLKTALETGRPLATEPWTVPEG</sequence>
<evidence type="ECO:0000259" key="2">
    <source>
        <dbReference type="Pfam" id="PF08327"/>
    </source>
</evidence>
<dbReference type="Proteomes" id="UP001282288">
    <property type="component" value="Unassembled WGS sequence"/>
</dbReference>
<dbReference type="InterPro" id="IPR013538">
    <property type="entry name" value="ASHA1/2-like_C"/>
</dbReference>
<dbReference type="GeneID" id="69813207"/>
<dbReference type="EMBL" id="JARAWP010000007">
    <property type="protein sequence ID" value="MDX3018839.1"/>
    <property type="molecule type" value="Genomic_DNA"/>
</dbReference>
<dbReference type="InterPro" id="IPR023393">
    <property type="entry name" value="START-like_dom_sf"/>
</dbReference>
<dbReference type="RefSeq" id="WP_100216852.1">
    <property type="nucleotide sequence ID" value="NZ_BCMK01000017.1"/>
</dbReference>
<feature type="domain" description="Activator of Hsp90 ATPase homologue 1/2-like C-terminal" evidence="2">
    <location>
        <begin position="30"/>
        <end position="150"/>
    </location>
</feature>
<dbReference type="Proteomes" id="UP001272987">
    <property type="component" value="Unassembled WGS sequence"/>
</dbReference>
<keyword evidence="5" id="KW-1185">Reference proteome</keyword>
<evidence type="ECO:0000313" key="3">
    <source>
        <dbReference type="EMBL" id="MDX2963542.1"/>
    </source>
</evidence>
<evidence type="ECO:0000313" key="4">
    <source>
        <dbReference type="EMBL" id="MDX3018839.1"/>
    </source>
</evidence>
<evidence type="ECO:0000313" key="5">
    <source>
        <dbReference type="Proteomes" id="UP001272987"/>
    </source>
</evidence>
<accession>A0AAP6EHU4</accession>
<proteinExistence type="inferred from homology"/>
<gene>
    <name evidence="3" type="ORF">PV399_28040</name>
    <name evidence="4" type="ORF">PV666_13205</name>
</gene>